<comment type="caution">
    <text evidence="2">The sequence shown here is derived from an EMBL/GenBank/DDBJ whole genome shotgun (WGS) entry which is preliminary data.</text>
</comment>
<dbReference type="AlphaFoldDB" id="A0A9P8VUH1"/>
<name>A0A9P8VUH1_9HYPO</name>
<keyword evidence="3" id="KW-1185">Reference proteome</keyword>
<evidence type="ECO:0000256" key="1">
    <source>
        <dbReference type="SAM" id="MobiDB-lite"/>
    </source>
</evidence>
<protein>
    <submittedName>
        <fullName evidence="2">Uncharacterized protein</fullName>
    </submittedName>
</protein>
<evidence type="ECO:0000313" key="3">
    <source>
        <dbReference type="Proteomes" id="UP000777438"/>
    </source>
</evidence>
<dbReference type="Proteomes" id="UP000777438">
    <property type="component" value="Unassembled WGS sequence"/>
</dbReference>
<gene>
    <name evidence="2" type="ORF">B0T10DRAFT_610143</name>
</gene>
<accession>A0A9P8VUH1</accession>
<organism evidence="2 3">
    <name type="scientific">Thelonectria olida</name>
    <dbReference type="NCBI Taxonomy" id="1576542"/>
    <lineage>
        <taxon>Eukaryota</taxon>
        <taxon>Fungi</taxon>
        <taxon>Dikarya</taxon>
        <taxon>Ascomycota</taxon>
        <taxon>Pezizomycotina</taxon>
        <taxon>Sordariomycetes</taxon>
        <taxon>Hypocreomycetidae</taxon>
        <taxon>Hypocreales</taxon>
        <taxon>Nectriaceae</taxon>
        <taxon>Thelonectria</taxon>
    </lineage>
</organism>
<evidence type="ECO:0000313" key="2">
    <source>
        <dbReference type="EMBL" id="KAH6877177.1"/>
    </source>
</evidence>
<proteinExistence type="predicted"/>
<dbReference type="EMBL" id="JAGPYM010000031">
    <property type="protein sequence ID" value="KAH6877177.1"/>
    <property type="molecule type" value="Genomic_DNA"/>
</dbReference>
<feature type="region of interest" description="Disordered" evidence="1">
    <location>
        <begin position="131"/>
        <end position="170"/>
    </location>
</feature>
<sequence>MCRQPQVIFKCTCHKARLEEEIPTPFDGPLVRYGDLIVEPCDVCIETGYPCPLDKIEPHPVHSQAVSSLCADCMATCYGPLDPIVEMNWAEAWAVKHNLMKVRDEAGFERDEYRVRPEVAKKLNQSKNLNVNRQNSVIKKPKEDNSLHLPKHMNAINESNDGDKPAGKSVKPSVLSKAFVWLKRSASKKNKLRNEQGLTLEPSF</sequence>
<reference evidence="2 3" key="1">
    <citation type="journal article" date="2021" name="Nat. Commun.">
        <title>Genetic determinants of endophytism in the Arabidopsis root mycobiome.</title>
        <authorList>
            <person name="Mesny F."/>
            <person name="Miyauchi S."/>
            <person name="Thiergart T."/>
            <person name="Pickel B."/>
            <person name="Atanasova L."/>
            <person name="Karlsson M."/>
            <person name="Huettel B."/>
            <person name="Barry K.W."/>
            <person name="Haridas S."/>
            <person name="Chen C."/>
            <person name="Bauer D."/>
            <person name="Andreopoulos W."/>
            <person name="Pangilinan J."/>
            <person name="LaButti K."/>
            <person name="Riley R."/>
            <person name="Lipzen A."/>
            <person name="Clum A."/>
            <person name="Drula E."/>
            <person name="Henrissat B."/>
            <person name="Kohler A."/>
            <person name="Grigoriev I.V."/>
            <person name="Martin F.M."/>
            <person name="Hacquard S."/>
        </authorList>
    </citation>
    <scope>NUCLEOTIDE SEQUENCE [LARGE SCALE GENOMIC DNA]</scope>
    <source>
        <strain evidence="2 3">MPI-CAGE-CH-0241</strain>
    </source>
</reference>